<feature type="region of interest" description="Disordered" evidence="1">
    <location>
        <begin position="1"/>
        <end position="165"/>
    </location>
</feature>
<dbReference type="RefSeq" id="WP_116847947.1">
    <property type="nucleotide sequence ID" value="NZ_QTJU01000004.1"/>
</dbReference>
<dbReference type="AlphaFoldDB" id="A0A3E1NJ13"/>
<organism evidence="2 3">
    <name type="scientific">Deminuibacter soli</name>
    <dbReference type="NCBI Taxonomy" id="2291815"/>
    <lineage>
        <taxon>Bacteria</taxon>
        <taxon>Pseudomonadati</taxon>
        <taxon>Bacteroidota</taxon>
        <taxon>Chitinophagia</taxon>
        <taxon>Chitinophagales</taxon>
        <taxon>Chitinophagaceae</taxon>
        <taxon>Deminuibacter</taxon>
    </lineage>
</organism>
<gene>
    <name evidence="2" type="ORF">DXN05_14355</name>
</gene>
<feature type="compositionally biased region" description="Acidic residues" evidence="1">
    <location>
        <begin position="132"/>
        <end position="155"/>
    </location>
</feature>
<accession>A0A3E1NJ13</accession>
<sequence>MAKSSNVSKDLTDTPRDLKEMEKESANVDLPEMDDIPGQENVEPAPLGELADTTFSSADEEGDELFDDTDDDDILNDDSDVTEEERDLLDRSANSDPAYEDETGIRNAALDSTDFEGEPLNEAGLNSSVSGEDLDVPGSEEDDEDEDIGEEDEENNNYSLNGENA</sequence>
<dbReference type="EMBL" id="QTJU01000004">
    <property type="protein sequence ID" value="RFM27871.1"/>
    <property type="molecule type" value="Genomic_DNA"/>
</dbReference>
<protein>
    <submittedName>
        <fullName evidence="2">Uncharacterized protein</fullName>
    </submittedName>
</protein>
<proteinExistence type="predicted"/>
<evidence type="ECO:0000313" key="3">
    <source>
        <dbReference type="Proteomes" id="UP000261284"/>
    </source>
</evidence>
<feature type="compositionally biased region" description="Polar residues" evidence="1">
    <location>
        <begin position="156"/>
        <end position="165"/>
    </location>
</feature>
<reference evidence="2 3" key="1">
    <citation type="submission" date="2018-08" db="EMBL/GenBank/DDBJ databases">
        <title>Chitinophagaceae sp. K23C18032701, a novel bacterium isolated from forest soil.</title>
        <authorList>
            <person name="Wang C."/>
        </authorList>
    </citation>
    <scope>NUCLEOTIDE SEQUENCE [LARGE SCALE GENOMIC DNA]</scope>
    <source>
        <strain evidence="2 3">K23C18032701</strain>
    </source>
</reference>
<name>A0A3E1NJ13_9BACT</name>
<feature type="compositionally biased region" description="Basic and acidic residues" evidence="1">
    <location>
        <begin position="10"/>
        <end position="26"/>
    </location>
</feature>
<keyword evidence="3" id="KW-1185">Reference proteome</keyword>
<feature type="compositionally biased region" description="Acidic residues" evidence="1">
    <location>
        <begin position="58"/>
        <end position="87"/>
    </location>
</feature>
<evidence type="ECO:0000256" key="1">
    <source>
        <dbReference type="SAM" id="MobiDB-lite"/>
    </source>
</evidence>
<dbReference type="Proteomes" id="UP000261284">
    <property type="component" value="Unassembled WGS sequence"/>
</dbReference>
<comment type="caution">
    <text evidence="2">The sequence shown here is derived from an EMBL/GenBank/DDBJ whole genome shotgun (WGS) entry which is preliminary data.</text>
</comment>
<evidence type="ECO:0000313" key="2">
    <source>
        <dbReference type="EMBL" id="RFM27871.1"/>
    </source>
</evidence>
<dbReference type="OrthoDB" id="678582at2"/>